<dbReference type="InterPro" id="IPR022035">
    <property type="entry name" value="PCIF1_WW"/>
</dbReference>
<dbReference type="GO" id="GO:0016422">
    <property type="term" value="F:mRNA (2'-O-methyladenosine-N6-)-methyltransferase activity"/>
    <property type="evidence" value="ECO:0007669"/>
    <property type="project" value="InterPro"/>
</dbReference>
<feature type="compositionally biased region" description="Low complexity" evidence="1">
    <location>
        <begin position="626"/>
        <end position="640"/>
    </location>
</feature>
<feature type="compositionally biased region" description="Polar residues" evidence="1">
    <location>
        <begin position="10"/>
        <end position="31"/>
    </location>
</feature>
<protein>
    <submittedName>
        <fullName evidence="3">Phosphorylated CTD-interacting factor 1</fullName>
    </submittedName>
</protein>
<reference evidence="3" key="1">
    <citation type="journal article" date="2014" name="BMC Genomics">
        <title>Characterizing the developmental transcriptome of the oriental fruit fly, Bactrocera dorsalis (Diptera: Tephritidae) through comparative genomic analysis with Drosophila melanogaster utilizing modENCODE datasets.</title>
        <authorList>
            <person name="Geib S.M."/>
            <person name="Calla B."/>
            <person name="Hall B."/>
            <person name="Hou S."/>
            <person name="Manoukis N.C."/>
        </authorList>
    </citation>
    <scope>NUCLEOTIDE SEQUENCE</scope>
    <source>
        <strain evidence="3">Punador</strain>
    </source>
</reference>
<feature type="region of interest" description="Disordered" evidence="1">
    <location>
        <begin position="520"/>
        <end position="640"/>
    </location>
</feature>
<dbReference type="OrthoDB" id="193787at2759"/>
<sequence length="713" mass="76937">MATKSRRIGDSNNSTEESKCTLSKHNAATTMTHEEHTNTAETLQSESANTQAADQPSISANNAGTGIQHVVGPQRLGDDVFENAFDESMDCLEQAEADGYESDSESANEYDDTVSDSVTTGLRTIDSEHLTFSSGFGSSILSSFPPTGSYDYNSCSSSSDSEEEVRAGVQHDERTGKFLPVESRHLDIFHTRPYLLPFVERRRLSQCKEEDEDDGEKSPQPTTSGMSAPKFEKSTLPTPPPPPPHLKKVWCYPIQFAVPSPRMPAIEYVQDRDHMIIKYTPSTHNQPDAQYINLTHLQKLEQLYRHNCFDDKKFDLFIGRVWCLLKRYQTFLGNALNSSQEAEMTQASLPVPVFECLHRQFGVSFECFASPFNSYFRQYCSSFADTDAYFGSRGPFLDFKPVSGSFQVNPPHCEELMDRALLHIDKLLTDSMEPLSFIIFLPEWKSIAKLEESMFKRRSMVVLGMAHEYRHGYQHIIPKADVNVKCMQGTQVVWLQNSAGHARWGPNENRVEALREAFRPQRDRERERAAAAAAAAASSPPQPVTHQTTAANTLGNSNNNLGGNINNVNTNPTTSAAAATSTGNTNAANSINTSTSSGNSSLHSTCAPLSPHTPPNMATSSTGSPAMSIQSACSSPSSSSMSLSPAASGVGGISDIIGSTSVSITATATAASGAFASLVAASSSGNNIGGVGSGSGGNALGNNAGQTVINSAV</sequence>
<proteinExistence type="predicted"/>
<feature type="region of interest" description="Disordered" evidence="1">
    <location>
        <begin position="206"/>
        <end position="242"/>
    </location>
</feature>
<dbReference type="PANTHER" id="PTHR21727">
    <property type="entry name" value="PHOSPHORYLATED CTD INTERACTING FACTOR 1"/>
    <property type="match status" value="1"/>
</dbReference>
<feature type="region of interest" description="Disordered" evidence="1">
    <location>
        <begin position="1"/>
        <end position="65"/>
    </location>
</feature>
<feature type="compositionally biased region" description="Basic and acidic residues" evidence="1">
    <location>
        <begin position="520"/>
        <end position="529"/>
    </location>
</feature>
<evidence type="ECO:0000313" key="3">
    <source>
        <dbReference type="EMBL" id="JAC39771.1"/>
    </source>
</evidence>
<dbReference type="GO" id="GO:0099122">
    <property type="term" value="F:RNA polymerase II C-terminal domain binding"/>
    <property type="evidence" value="ECO:0007669"/>
    <property type="project" value="InterPro"/>
</dbReference>
<accession>A0A034V903</accession>
<dbReference type="AlphaFoldDB" id="A0A034V903"/>
<dbReference type="PANTHER" id="PTHR21727:SF0">
    <property type="entry name" value="MRNA (2'-O-METHYLADENOSINE-N(6)-)-METHYLTRANSFERASE"/>
    <property type="match status" value="1"/>
</dbReference>
<feature type="compositionally biased region" description="Polar residues" evidence="1">
    <location>
        <begin position="616"/>
        <end position="625"/>
    </location>
</feature>
<evidence type="ECO:0000256" key="1">
    <source>
        <dbReference type="SAM" id="MobiDB-lite"/>
    </source>
</evidence>
<gene>
    <name evidence="3" type="primary">PCIF1</name>
</gene>
<evidence type="ECO:0000259" key="2">
    <source>
        <dbReference type="Pfam" id="PF12237"/>
    </source>
</evidence>
<name>A0A034V903_BACDO</name>
<feature type="compositionally biased region" description="Polar residues" evidence="1">
    <location>
        <begin position="39"/>
        <end position="65"/>
    </location>
</feature>
<dbReference type="EMBL" id="GAKP01019180">
    <property type="protein sequence ID" value="JAC39772.1"/>
    <property type="molecule type" value="Transcribed_RNA"/>
</dbReference>
<feature type="compositionally biased region" description="Low complexity" evidence="1">
    <location>
        <begin position="548"/>
        <end position="605"/>
    </location>
</feature>
<feature type="domain" description="PCIF1 WW" evidence="2">
    <location>
        <begin position="299"/>
        <end position="472"/>
    </location>
</feature>
<dbReference type="Pfam" id="PF12237">
    <property type="entry name" value="PCIF1_WW"/>
    <property type="match status" value="1"/>
</dbReference>
<dbReference type="EMBL" id="GAKP01019179">
    <property type="protein sequence ID" value="JAC39773.1"/>
    <property type="molecule type" value="Transcribed_RNA"/>
</dbReference>
<dbReference type="GO" id="GO:0005634">
    <property type="term" value="C:nucleus"/>
    <property type="evidence" value="ECO:0007669"/>
    <property type="project" value="TreeGrafter"/>
</dbReference>
<organism evidence="3">
    <name type="scientific">Bactrocera dorsalis</name>
    <name type="common">Oriental fruit fly</name>
    <name type="synonym">Dacus dorsalis</name>
    <dbReference type="NCBI Taxonomy" id="27457"/>
    <lineage>
        <taxon>Eukaryota</taxon>
        <taxon>Metazoa</taxon>
        <taxon>Ecdysozoa</taxon>
        <taxon>Arthropoda</taxon>
        <taxon>Hexapoda</taxon>
        <taxon>Insecta</taxon>
        <taxon>Pterygota</taxon>
        <taxon>Neoptera</taxon>
        <taxon>Endopterygota</taxon>
        <taxon>Diptera</taxon>
        <taxon>Brachycera</taxon>
        <taxon>Muscomorpha</taxon>
        <taxon>Tephritoidea</taxon>
        <taxon>Tephritidae</taxon>
        <taxon>Bactrocera</taxon>
        <taxon>Bactrocera</taxon>
    </lineage>
</organism>
<dbReference type="InterPro" id="IPR039881">
    <property type="entry name" value="PCIF1-like"/>
</dbReference>
<dbReference type="EMBL" id="GAKP01019181">
    <property type="protein sequence ID" value="JAC39771.1"/>
    <property type="molecule type" value="Transcribed_RNA"/>
</dbReference>